<keyword evidence="3" id="KW-0548">Nucleotidyltransferase</keyword>
<evidence type="ECO:0000259" key="2">
    <source>
        <dbReference type="Pfam" id="PF22640"/>
    </source>
</evidence>
<feature type="domain" description="MannoseP isomerase/GMP-like beta-helix" evidence="2">
    <location>
        <begin position="43"/>
        <end position="92"/>
    </location>
</feature>
<dbReference type="GO" id="GO:0016853">
    <property type="term" value="F:isomerase activity"/>
    <property type="evidence" value="ECO:0007669"/>
    <property type="project" value="UniProtKB-KW"/>
</dbReference>
<dbReference type="InterPro" id="IPR054566">
    <property type="entry name" value="ManC/GMP-like_b-helix"/>
</dbReference>
<dbReference type="InterPro" id="IPR051161">
    <property type="entry name" value="Mannose-6P_isomerase_type2"/>
</dbReference>
<feature type="non-terminal residue" evidence="3">
    <location>
        <position position="131"/>
    </location>
</feature>
<dbReference type="Gene3D" id="3.90.550.10">
    <property type="entry name" value="Spore Coat Polysaccharide Biosynthesis Protein SpsA, Chain A"/>
    <property type="match status" value="1"/>
</dbReference>
<proteinExistence type="predicted"/>
<dbReference type="SUPFAM" id="SSF51182">
    <property type="entry name" value="RmlC-like cupins"/>
    <property type="match status" value="1"/>
</dbReference>
<feature type="non-terminal residue" evidence="3">
    <location>
        <position position="1"/>
    </location>
</feature>
<keyword evidence="4" id="KW-1185">Reference proteome</keyword>
<reference evidence="3" key="1">
    <citation type="submission" date="2022-03" db="EMBL/GenBank/DDBJ databases">
        <title>Draft genome sequence of Aduncisulcus paluster, a free-living microaerophilic Fornicata.</title>
        <authorList>
            <person name="Yuyama I."/>
            <person name="Kume K."/>
            <person name="Tamura T."/>
            <person name="Inagaki Y."/>
            <person name="Hashimoto T."/>
        </authorList>
    </citation>
    <scope>NUCLEOTIDE SEQUENCE</scope>
    <source>
        <strain evidence="3">NY0171</strain>
    </source>
</reference>
<keyword evidence="3" id="KW-0808">Transferase</keyword>
<dbReference type="InterPro" id="IPR029044">
    <property type="entry name" value="Nucleotide-diphossugar_trans"/>
</dbReference>
<evidence type="ECO:0000313" key="3">
    <source>
        <dbReference type="EMBL" id="GKT30797.1"/>
    </source>
</evidence>
<dbReference type="Proteomes" id="UP001057375">
    <property type="component" value="Unassembled WGS sequence"/>
</dbReference>
<keyword evidence="3" id="KW-0413">Isomerase</keyword>
<feature type="domain" description="Mannose-6-phosphate isomerase type II C-terminal" evidence="1">
    <location>
        <begin position="96"/>
        <end position="131"/>
    </location>
</feature>
<dbReference type="GO" id="GO:0016779">
    <property type="term" value="F:nucleotidyltransferase activity"/>
    <property type="evidence" value="ECO:0007669"/>
    <property type="project" value="UniProtKB-KW"/>
</dbReference>
<dbReference type="InterPro" id="IPR001538">
    <property type="entry name" value="Man6P_isomerase-2_C"/>
</dbReference>
<accession>A0ABQ5KE65</accession>
<dbReference type="InterPro" id="IPR011051">
    <property type="entry name" value="RmlC_Cupin_sf"/>
</dbReference>
<dbReference type="Pfam" id="PF01050">
    <property type="entry name" value="MannoseP_isomer"/>
    <property type="match status" value="1"/>
</dbReference>
<comment type="caution">
    <text evidence="3">The sequence shown here is derived from an EMBL/GenBank/DDBJ whole genome shotgun (WGS) entry which is preliminary data.</text>
</comment>
<sequence>KTSKGIVVPLDCGWSDVGSWSSLYEVRDKDESSNVSIGDVMLEDSTNCYMHSSDRLVAGVGLENIAVVESKDAVLVSRLDRVQEVKKIFSRLKEDGRSEYESPPKVYRPWGNYESIDEGGRYQVKRIIVYP</sequence>
<evidence type="ECO:0000313" key="4">
    <source>
        <dbReference type="Proteomes" id="UP001057375"/>
    </source>
</evidence>
<protein>
    <submittedName>
        <fullName evidence="3">Mannose-1-phosphate guanylyltransferase/mannose-6-phosphate isomerase</fullName>
    </submittedName>
</protein>
<gene>
    <name evidence="3" type="ORF">ADUPG1_005643</name>
</gene>
<evidence type="ECO:0000259" key="1">
    <source>
        <dbReference type="Pfam" id="PF01050"/>
    </source>
</evidence>
<dbReference type="PANTHER" id="PTHR46390">
    <property type="entry name" value="MANNOSE-1-PHOSPHATE GUANYLYLTRANSFERASE"/>
    <property type="match status" value="1"/>
</dbReference>
<dbReference type="EMBL" id="BQXS01009083">
    <property type="protein sequence ID" value="GKT30797.1"/>
    <property type="molecule type" value="Genomic_DNA"/>
</dbReference>
<dbReference type="PANTHER" id="PTHR46390:SF1">
    <property type="entry name" value="MANNOSE-1-PHOSPHATE GUANYLYLTRANSFERASE"/>
    <property type="match status" value="1"/>
</dbReference>
<dbReference type="Pfam" id="PF22640">
    <property type="entry name" value="ManC_GMP_beta-helix"/>
    <property type="match status" value="1"/>
</dbReference>
<organism evidence="3 4">
    <name type="scientific">Aduncisulcus paluster</name>
    <dbReference type="NCBI Taxonomy" id="2918883"/>
    <lineage>
        <taxon>Eukaryota</taxon>
        <taxon>Metamonada</taxon>
        <taxon>Carpediemonas-like organisms</taxon>
        <taxon>Aduncisulcus</taxon>
    </lineage>
</organism>
<name>A0ABQ5KE65_9EUKA</name>